<dbReference type="EC" id="2.7.1.160" evidence="3"/>
<dbReference type="GO" id="GO:0006388">
    <property type="term" value="P:tRNA splicing, via endonucleolytic cleavage and ligation"/>
    <property type="evidence" value="ECO:0007669"/>
    <property type="project" value="TreeGrafter"/>
</dbReference>
<protein>
    <recommendedName>
        <fullName evidence="3">2'-phosphotransferase</fullName>
        <ecNumber evidence="3">2.7.1.160</ecNumber>
    </recommendedName>
</protein>
<comment type="caution">
    <text evidence="7">The sequence shown here is derived from an EMBL/GenBank/DDBJ whole genome shotgun (WGS) entry which is preliminary data.</text>
</comment>
<evidence type="ECO:0000256" key="5">
    <source>
        <dbReference type="ARBA" id="ARBA00023027"/>
    </source>
</evidence>
<gene>
    <name evidence="7" type="ORF">FSP39_013616</name>
</gene>
<accession>A0AA89BX26</accession>
<proteinExistence type="inferred from homology"/>
<reference evidence="7" key="1">
    <citation type="submission" date="2019-08" db="EMBL/GenBank/DDBJ databases">
        <title>The improved chromosome-level genome for the pearl oyster Pinctada fucata martensii using PacBio sequencing and Hi-C.</title>
        <authorList>
            <person name="Zheng Z."/>
        </authorList>
    </citation>
    <scope>NUCLEOTIDE SEQUENCE</scope>
    <source>
        <strain evidence="7">ZZ-2019</strain>
        <tissue evidence="7">Adductor muscle</tissue>
    </source>
</reference>
<keyword evidence="5" id="KW-0520">NAD</keyword>
<dbReference type="InterPro" id="IPR042081">
    <property type="entry name" value="RNA_2'-PTrans_C"/>
</dbReference>
<comment type="similarity">
    <text evidence="2">Belongs to the KptA/TPT1 family.</text>
</comment>
<dbReference type="InterPro" id="IPR042080">
    <property type="entry name" value="RNA_2'-PTrans_N"/>
</dbReference>
<dbReference type="PANTHER" id="PTHR12684:SF2">
    <property type="entry name" value="TRNA 2'-PHOSPHOTRANSFERASE 1"/>
    <property type="match status" value="1"/>
</dbReference>
<dbReference type="InterPro" id="IPR002745">
    <property type="entry name" value="Ptrans_KptA/Tpt1"/>
</dbReference>
<dbReference type="AlphaFoldDB" id="A0AA89BX26"/>
<evidence type="ECO:0000256" key="2">
    <source>
        <dbReference type="ARBA" id="ARBA00009836"/>
    </source>
</evidence>
<evidence type="ECO:0000256" key="1">
    <source>
        <dbReference type="ARBA" id="ARBA00003343"/>
    </source>
</evidence>
<evidence type="ECO:0000256" key="4">
    <source>
        <dbReference type="ARBA" id="ARBA00022679"/>
    </source>
</evidence>
<comment type="catalytic activity">
    <reaction evidence="6">
        <text>2'-phospho-[ligated tRNA] + NAD(+) = mature tRNA + ADP-alpha-D-ribose 1'',2''-cyclic phosphate + nicotinamide</text>
        <dbReference type="Rhea" id="RHEA:23324"/>
        <dbReference type="Rhea" id="RHEA-COMP:11106"/>
        <dbReference type="Rhea" id="RHEA-COMP:11107"/>
        <dbReference type="ChEBI" id="CHEBI:17154"/>
        <dbReference type="ChEBI" id="CHEBI:57540"/>
        <dbReference type="ChEBI" id="CHEBI:76596"/>
        <dbReference type="ChEBI" id="CHEBI:82883"/>
        <dbReference type="ChEBI" id="CHEBI:85027"/>
        <dbReference type="EC" id="2.7.1.160"/>
    </reaction>
</comment>
<dbReference type="Gene3D" id="3.20.170.30">
    <property type="match status" value="1"/>
</dbReference>
<evidence type="ECO:0000256" key="6">
    <source>
        <dbReference type="ARBA" id="ARBA00047949"/>
    </source>
</evidence>
<evidence type="ECO:0000256" key="3">
    <source>
        <dbReference type="ARBA" id="ARBA00012007"/>
    </source>
</evidence>
<dbReference type="GO" id="GO:0000215">
    <property type="term" value="F:tRNA 2'-phosphotransferase activity"/>
    <property type="evidence" value="ECO:0007669"/>
    <property type="project" value="UniProtKB-EC"/>
</dbReference>
<organism evidence="7 8">
    <name type="scientific">Pinctada imbricata</name>
    <name type="common">Atlantic pearl-oyster</name>
    <name type="synonym">Pinctada martensii</name>
    <dbReference type="NCBI Taxonomy" id="66713"/>
    <lineage>
        <taxon>Eukaryota</taxon>
        <taxon>Metazoa</taxon>
        <taxon>Spiralia</taxon>
        <taxon>Lophotrochozoa</taxon>
        <taxon>Mollusca</taxon>
        <taxon>Bivalvia</taxon>
        <taxon>Autobranchia</taxon>
        <taxon>Pteriomorphia</taxon>
        <taxon>Pterioida</taxon>
        <taxon>Pterioidea</taxon>
        <taxon>Pteriidae</taxon>
        <taxon>Pinctada</taxon>
    </lineage>
</organism>
<dbReference type="PANTHER" id="PTHR12684">
    <property type="entry name" value="PUTATIVE PHOSPHOTRANSFERASE"/>
    <property type="match status" value="1"/>
</dbReference>
<dbReference type="Gene3D" id="1.10.10.970">
    <property type="entry name" value="RNA 2'-phosphotransferase, Tpt1/KptA family, N-terminal domain"/>
    <property type="match status" value="1"/>
</dbReference>
<keyword evidence="8" id="KW-1185">Reference proteome</keyword>
<evidence type="ECO:0000313" key="7">
    <source>
        <dbReference type="EMBL" id="KAK3090673.1"/>
    </source>
</evidence>
<dbReference type="EMBL" id="VSWD01000010">
    <property type="protein sequence ID" value="KAK3090673.1"/>
    <property type="molecule type" value="Genomic_DNA"/>
</dbReference>
<dbReference type="Proteomes" id="UP001186944">
    <property type="component" value="Unassembled WGS sequence"/>
</dbReference>
<comment type="function">
    <text evidence="1">Catalyzes the last step of tRNA splicing, the transfer of the splice junction 2'-phosphate from ligated tRNA to NAD to produce ADP-ribose 1''-2'' cyclic phosphate.</text>
</comment>
<dbReference type="SUPFAM" id="SSF56399">
    <property type="entry name" value="ADP-ribosylation"/>
    <property type="match status" value="1"/>
</dbReference>
<name>A0AA89BX26_PINIB</name>
<evidence type="ECO:0000313" key="8">
    <source>
        <dbReference type="Proteomes" id="UP001186944"/>
    </source>
</evidence>
<dbReference type="Pfam" id="PF01885">
    <property type="entry name" value="PTS_2-RNA"/>
    <property type="match status" value="1"/>
</dbReference>
<keyword evidence="4" id="KW-0808">Transferase</keyword>
<sequence>MAHYYIGRKMVKMLRHRADAEGLDPDREGFVDLDTLLKHQKMRNYSYQDVVRAIAVDDKMRFQAAKIGDREQIRAVQGHTMDAIRDQTQPVRSLSQLPTFDDYGEYSDLLIHPFHRTTYDQWERIRHHGLCRRFRKYVTFAYGQPMDDSVFIYLDVIKAFDDGLPLYIGSDYLFCSGDDSGYIRPYYFSAVDINGQRIWHNY</sequence>